<name>A0ACC0U078_9AGAM</name>
<evidence type="ECO:0000313" key="2">
    <source>
        <dbReference type="Proteomes" id="UP001207468"/>
    </source>
</evidence>
<protein>
    <submittedName>
        <fullName evidence="1">Uncharacterized protein</fullName>
    </submittedName>
</protein>
<comment type="caution">
    <text evidence="1">The sequence shown here is derived from an EMBL/GenBank/DDBJ whole genome shotgun (WGS) entry which is preliminary data.</text>
</comment>
<accession>A0ACC0U078</accession>
<proteinExistence type="predicted"/>
<keyword evidence="2" id="KW-1185">Reference proteome</keyword>
<organism evidence="1 2">
    <name type="scientific">Russula earlei</name>
    <dbReference type="NCBI Taxonomy" id="71964"/>
    <lineage>
        <taxon>Eukaryota</taxon>
        <taxon>Fungi</taxon>
        <taxon>Dikarya</taxon>
        <taxon>Basidiomycota</taxon>
        <taxon>Agaricomycotina</taxon>
        <taxon>Agaricomycetes</taxon>
        <taxon>Russulales</taxon>
        <taxon>Russulaceae</taxon>
        <taxon>Russula</taxon>
    </lineage>
</organism>
<dbReference type="EMBL" id="JAGFNK010000315">
    <property type="protein sequence ID" value="KAI9453111.1"/>
    <property type="molecule type" value="Genomic_DNA"/>
</dbReference>
<reference evidence="1" key="1">
    <citation type="submission" date="2021-03" db="EMBL/GenBank/DDBJ databases">
        <title>Evolutionary priming and transition to the ectomycorrhizal habit in an iconic lineage of mushroom-forming fungi: is preadaptation a requirement?</title>
        <authorList>
            <consortium name="DOE Joint Genome Institute"/>
            <person name="Looney B.P."/>
            <person name="Miyauchi S."/>
            <person name="Morin E."/>
            <person name="Drula E."/>
            <person name="Courty P.E."/>
            <person name="Chicoki N."/>
            <person name="Fauchery L."/>
            <person name="Kohler A."/>
            <person name="Kuo A."/>
            <person name="LaButti K."/>
            <person name="Pangilinan J."/>
            <person name="Lipzen A."/>
            <person name="Riley R."/>
            <person name="Andreopoulos W."/>
            <person name="He G."/>
            <person name="Johnson J."/>
            <person name="Barry K.W."/>
            <person name="Grigoriev I.V."/>
            <person name="Nagy L."/>
            <person name="Hibbett D."/>
            <person name="Henrissat B."/>
            <person name="Matheny P.B."/>
            <person name="Labbe J."/>
            <person name="Martin A.F."/>
        </authorList>
    </citation>
    <scope>NUCLEOTIDE SEQUENCE</scope>
    <source>
        <strain evidence="1">BPL698</strain>
    </source>
</reference>
<gene>
    <name evidence="1" type="ORF">F5148DRAFT_1234091</name>
</gene>
<dbReference type="Proteomes" id="UP001207468">
    <property type="component" value="Unassembled WGS sequence"/>
</dbReference>
<sequence length="146" mass="15367">MITMCFSTVFTFFCLAVGIAPCFALSSRGDQGGFPKEIMTSYPVGSVTPNVPDEQVLLRCLAMQDQIDKAHANPPVPTPSPEENNIQSSGSGSGRGSVPEQGATVPGGATRTSRPRPHRQNRVDDGHTRGSRAGSGGRGSRRALRG</sequence>
<evidence type="ECO:0000313" key="1">
    <source>
        <dbReference type="EMBL" id="KAI9453111.1"/>
    </source>
</evidence>